<evidence type="ECO:0000313" key="2">
    <source>
        <dbReference type="Proteomes" id="UP000681317"/>
    </source>
</evidence>
<organism evidence="1 2">
    <name type="scientific">Noviluteimonas caseinilytica</name>
    <dbReference type="NCBI Taxonomy" id="2675101"/>
    <lineage>
        <taxon>Bacteria</taxon>
        <taxon>Pseudomonadati</taxon>
        <taxon>Pseudomonadota</taxon>
        <taxon>Gammaproteobacteria</taxon>
        <taxon>Lysobacterales</taxon>
        <taxon>Lysobacteraceae</taxon>
        <taxon>Noviluteimonas</taxon>
    </lineage>
</organism>
<protein>
    <submittedName>
        <fullName evidence="1">Uncharacterized protein</fullName>
    </submittedName>
</protein>
<name>A0ABN6FYQ3_9GAMM</name>
<dbReference type="Proteomes" id="UP000681317">
    <property type="component" value="Chromosome"/>
</dbReference>
<dbReference type="EMBL" id="AP024545">
    <property type="protein sequence ID" value="BCT93666.1"/>
    <property type="molecule type" value="Genomic_DNA"/>
</dbReference>
<evidence type="ECO:0000313" key="1">
    <source>
        <dbReference type="EMBL" id="BCT93666.1"/>
    </source>
</evidence>
<gene>
    <name evidence="1" type="ORF">LYSCAS_26900</name>
</gene>
<accession>A0ABN6FYQ3</accession>
<keyword evidence="2" id="KW-1185">Reference proteome</keyword>
<dbReference type="RefSeq" id="WP_213434584.1">
    <property type="nucleotide sequence ID" value="NZ_AP024545.1"/>
</dbReference>
<sequence>MQITDSQLDVASLAALGAEALALLGSGNVDALAQRFGYALAYGADPAIAIQADLTSSLASVGATSLGQGGAAHIPTVRYCNPNEAGLLAVVQAMAPTNNGKAILVELVVTARGNDTHITLEQISDAA</sequence>
<proteinExistence type="predicted"/>
<reference evidence="1 2" key="1">
    <citation type="submission" date="2021-03" db="EMBL/GenBank/DDBJ databases">
        <title>Complete Genome Sequences of Two Lysobacter Strains Isolated from Sea Water (Lysobacter caseinilyticus) and Soil (Lysobacter helvus) in South Korea.</title>
        <authorList>
            <person name="Watanabe Y."/>
            <person name="Arakawa K."/>
        </authorList>
    </citation>
    <scope>NUCLEOTIDE SEQUENCE [LARGE SCALE GENOMIC DNA]</scope>
    <source>
        <strain evidence="1 2">KVB24</strain>
    </source>
</reference>